<feature type="non-terminal residue" evidence="10">
    <location>
        <position position="1"/>
    </location>
</feature>
<dbReference type="Pfam" id="PF00287">
    <property type="entry name" value="Na_K-ATPase"/>
    <property type="match status" value="2"/>
</dbReference>
<dbReference type="GO" id="GO:0005637">
    <property type="term" value="C:nuclear inner membrane"/>
    <property type="evidence" value="ECO:0007669"/>
    <property type="project" value="TreeGrafter"/>
</dbReference>
<dbReference type="OrthoDB" id="5912413at2759"/>
<sequence length="161" mass="18289">PGVMIRPYLNGFTIAFNVSQPSTWQPYVDSMHHFLAAYDDKVQEEKNIECVSGQYFIQGGNESEEKKACQFKRSLLQNCSGIEDPTFGYSRGQPCILLKMNRVQRKTVVNYTSPLVAMHFRDVKKNYLVPIQCSLNGKGIINDVNSDRFLGRIIFTLSIGK</sequence>
<dbReference type="EMBL" id="VYZG01001579">
    <property type="protein sequence ID" value="NWQ81192.1"/>
    <property type="molecule type" value="Genomic_DNA"/>
</dbReference>
<keyword evidence="11" id="KW-1185">Reference proteome</keyword>
<keyword evidence="3" id="KW-0812">Transmembrane</keyword>
<dbReference type="AlphaFoldDB" id="A0A7K4S7Y9"/>
<dbReference type="Proteomes" id="UP000530263">
    <property type="component" value="Unassembled WGS sequence"/>
</dbReference>
<comment type="caution">
    <text evidence="10">The sequence shown here is derived from an EMBL/GenBank/DDBJ whole genome shotgun (WGS) entry which is preliminary data.</text>
</comment>
<evidence type="ECO:0000256" key="3">
    <source>
        <dbReference type="ARBA" id="ARBA00022692"/>
    </source>
</evidence>
<evidence type="ECO:0000256" key="7">
    <source>
        <dbReference type="ARBA" id="ARBA00039968"/>
    </source>
</evidence>
<dbReference type="Gene3D" id="2.60.40.1660">
    <property type="entry name" value="Na, k-atpase alpha subunit"/>
    <property type="match status" value="2"/>
</dbReference>
<protein>
    <recommendedName>
        <fullName evidence="7">Protein ATP1B4</fullName>
    </recommendedName>
    <alternativeName>
        <fullName evidence="9">X,K-ATPase subunit beta-m</fullName>
    </alternativeName>
    <alternativeName>
        <fullName evidence="8">X/potassium-transporting ATPase subunit beta-m</fullName>
    </alternativeName>
</protein>
<organism evidence="10 11">
    <name type="scientific">Columbina picui</name>
    <name type="common">Picui ground-dove</name>
    <dbReference type="NCBI Taxonomy" id="115618"/>
    <lineage>
        <taxon>Eukaryota</taxon>
        <taxon>Metazoa</taxon>
        <taxon>Chordata</taxon>
        <taxon>Craniata</taxon>
        <taxon>Vertebrata</taxon>
        <taxon>Euteleostomi</taxon>
        <taxon>Archelosauria</taxon>
        <taxon>Archosauria</taxon>
        <taxon>Dinosauria</taxon>
        <taxon>Saurischia</taxon>
        <taxon>Theropoda</taxon>
        <taxon>Coelurosauria</taxon>
        <taxon>Aves</taxon>
        <taxon>Neognathae</taxon>
        <taxon>Neoaves</taxon>
        <taxon>Columbimorphae</taxon>
        <taxon>Columbiformes</taxon>
        <taxon>Columbidae</taxon>
        <taxon>Columbina</taxon>
    </lineage>
</organism>
<dbReference type="PROSITE" id="PS00391">
    <property type="entry name" value="ATPASE_NA_K_BETA_2"/>
    <property type="match status" value="1"/>
</dbReference>
<dbReference type="InterPro" id="IPR038702">
    <property type="entry name" value="Na/K_ATPase_sub_beta_sf"/>
</dbReference>
<evidence type="ECO:0000256" key="9">
    <source>
        <dbReference type="ARBA" id="ARBA00042956"/>
    </source>
</evidence>
<evidence type="ECO:0000313" key="11">
    <source>
        <dbReference type="Proteomes" id="UP000530263"/>
    </source>
</evidence>
<evidence type="ECO:0000256" key="8">
    <source>
        <dbReference type="ARBA" id="ARBA00041325"/>
    </source>
</evidence>
<dbReference type="GO" id="GO:0006813">
    <property type="term" value="P:potassium ion transport"/>
    <property type="evidence" value="ECO:0007669"/>
    <property type="project" value="InterPro"/>
</dbReference>
<evidence type="ECO:0000256" key="5">
    <source>
        <dbReference type="ARBA" id="ARBA00022989"/>
    </source>
</evidence>
<name>A0A7K4S7Y9_COLPI</name>
<reference evidence="10 11" key="1">
    <citation type="submission" date="2019-09" db="EMBL/GenBank/DDBJ databases">
        <title>Bird 10,000 Genomes (B10K) Project - Family phase.</title>
        <authorList>
            <person name="Zhang G."/>
        </authorList>
    </citation>
    <scope>NUCLEOTIDE SEQUENCE [LARGE SCALE GENOMIC DNA]</scope>
    <source>
        <strain evidence="10">B10K-DU-021-26</strain>
        <tissue evidence="10">Mixed tissue sample</tissue>
    </source>
</reference>
<accession>A0A7K4S7Y9</accession>
<dbReference type="PANTHER" id="PTHR11523:SF12">
    <property type="entry name" value="PROTEIN ATP1B4"/>
    <property type="match status" value="1"/>
</dbReference>
<evidence type="ECO:0000256" key="1">
    <source>
        <dbReference type="ARBA" id="ARBA00004606"/>
    </source>
</evidence>
<comment type="similarity">
    <text evidence="2">Belongs to the X(+)/potassium ATPases subunit beta family.</text>
</comment>
<dbReference type="InterPro" id="IPR000402">
    <property type="entry name" value="Na/K_ATPase_sub_beta"/>
</dbReference>
<comment type="subcellular location">
    <subcellularLocation>
        <location evidence="1">Membrane</location>
        <topology evidence="1">Single-pass type II membrane protein</topology>
    </subcellularLocation>
</comment>
<dbReference type="GO" id="GO:0006355">
    <property type="term" value="P:regulation of DNA-templated transcription"/>
    <property type="evidence" value="ECO:0007669"/>
    <property type="project" value="TreeGrafter"/>
</dbReference>
<keyword evidence="6" id="KW-0472">Membrane</keyword>
<evidence type="ECO:0000256" key="2">
    <source>
        <dbReference type="ARBA" id="ARBA00005876"/>
    </source>
</evidence>
<keyword evidence="5" id="KW-1133">Transmembrane helix</keyword>
<evidence type="ECO:0000313" key="10">
    <source>
        <dbReference type="EMBL" id="NWQ81192.1"/>
    </source>
</evidence>
<dbReference type="GO" id="GO:0005890">
    <property type="term" value="C:sodium:potassium-exchanging ATPase complex"/>
    <property type="evidence" value="ECO:0007669"/>
    <property type="project" value="InterPro"/>
</dbReference>
<evidence type="ECO:0000256" key="6">
    <source>
        <dbReference type="ARBA" id="ARBA00023136"/>
    </source>
</evidence>
<keyword evidence="4" id="KW-0735">Signal-anchor</keyword>
<feature type="non-terminal residue" evidence="10">
    <location>
        <position position="161"/>
    </location>
</feature>
<evidence type="ECO:0000256" key="4">
    <source>
        <dbReference type="ARBA" id="ARBA00022968"/>
    </source>
</evidence>
<dbReference type="GO" id="GO:0006814">
    <property type="term" value="P:sodium ion transport"/>
    <property type="evidence" value="ECO:0007669"/>
    <property type="project" value="InterPro"/>
</dbReference>
<proteinExistence type="inferred from homology"/>
<dbReference type="PANTHER" id="PTHR11523">
    <property type="entry name" value="SODIUM/POTASSIUM-DEPENDENT ATPASE BETA SUBUNIT"/>
    <property type="match status" value="1"/>
</dbReference>
<gene>
    <name evidence="10" type="primary">Atp1b4</name>
    <name evidence="10" type="ORF">COLPIC_R09064</name>
</gene>